<dbReference type="GO" id="GO:0020037">
    <property type="term" value="F:heme binding"/>
    <property type="evidence" value="ECO:0007669"/>
    <property type="project" value="UniProtKB-ARBA"/>
</dbReference>
<dbReference type="CDD" id="cd10278">
    <property type="entry name" value="PQQ_MDH"/>
    <property type="match status" value="1"/>
</dbReference>
<dbReference type="KEGG" id="gho:AL542_11475"/>
<feature type="domain" description="Pyrrolo-quinoline quinone repeat" evidence="11">
    <location>
        <begin position="497"/>
        <end position="551"/>
    </location>
</feature>
<feature type="binding site" evidence="8">
    <location>
        <position position="325"/>
    </location>
    <ligand>
        <name>Ca(2+)</name>
        <dbReference type="ChEBI" id="CHEBI:29108"/>
    </ligand>
</feature>
<comment type="similarity">
    <text evidence="1">Belongs to the bacterial PQQ dehydrogenase family.</text>
</comment>
<dbReference type="NCBIfam" id="TIGR03075">
    <property type="entry name" value="PQQ_enz_alc_DH"/>
    <property type="match status" value="1"/>
</dbReference>
<gene>
    <name evidence="12" type="primary">moxF</name>
    <name evidence="12" type="ORF">NCTC11645_00409</name>
</gene>
<dbReference type="Pfam" id="PF01011">
    <property type="entry name" value="PQQ"/>
    <property type="match status" value="2"/>
</dbReference>
<evidence type="ECO:0000256" key="3">
    <source>
        <dbReference type="ARBA" id="ARBA00022729"/>
    </source>
</evidence>
<feature type="binding site" evidence="7">
    <location>
        <position position="181"/>
    </location>
    <ligand>
        <name>pyrroloquinoline quinone</name>
        <dbReference type="ChEBI" id="CHEBI:58442"/>
    </ligand>
</feature>
<evidence type="ECO:0000256" key="7">
    <source>
        <dbReference type="PIRSR" id="PIRSR617512-2"/>
    </source>
</evidence>
<dbReference type="PANTHER" id="PTHR32303">
    <property type="entry name" value="QUINOPROTEIN ALCOHOL DEHYDROGENASE (CYTOCHROME C)"/>
    <property type="match status" value="1"/>
</dbReference>
<feature type="disulfide bond" evidence="9">
    <location>
        <begin position="131"/>
        <end position="132"/>
    </location>
</feature>
<evidence type="ECO:0000256" key="10">
    <source>
        <dbReference type="SAM" id="SignalP"/>
    </source>
</evidence>
<evidence type="ECO:0000313" key="13">
    <source>
        <dbReference type="Proteomes" id="UP000254512"/>
    </source>
</evidence>
<dbReference type="AlphaFoldDB" id="A0A377HK28"/>
<dbReference type="Gene3D" id="2.140.10.10">
    <property type="entry name" value="Quinoprotein alcohol dehydrogenase-like superfamily"/>
    <property type="match status" value="1"/>
</dbReference>
<feature type="binding site" evidence="7">
    <location>
        <position position="137"/>
    </location>
    <ligand>
        <name>pyrroloquinoline quinone</name>
        <dbReference type="ChEBI" id="CHEBI:58442"/>
    </ligand>
</feature>
<dbReference type="GO" id="GO:0052933">
    <property type="term" value="F:alcohol dehydrogenase (cytochrome c(L)) activity"/>
    <property type="evidence" value="ECO:0007669"/>
    <property type="project" value="UniProtKB-EC"/>
</dbReference>
<protein>
    <submittedName>
        <fullName evidence="12">Methanol dehydrogenase [cytochrome c] subunit 1</fullName>
        <ecNumber evidence="12">1.1.2.7</ecNumber>
    </submittedName>
</protein>
<evidence type="ECO:0000256" key="6">
    <source>
        <dbReference type="PIRSR" id="PIRSR617512-1"/>
    </source>
</evidence>
<evidence type="ECO:0000256" key="2">
    <source>
        <dbReference type="ARBA" id="ARBA00022723"/>
    </source>
</evidence>
<sequence>MIGAVRLTLCITTAAILSLALLFPATSQANDELIKLQEDPNQWVMWGGDYSGTRYSPLKQINAKNVKDLQVAWTFSTGVLRGHEGGPLVLGDTMYIHTPFPNKVFAIDLNRKALKWEYEPKQDSSVIAVMCCDTVNRGLAYADGKIFLQQADTTLVALDQKTGKVVWKVVNGDPKVGASNTNAPLIVKDKIITGVSGGEFGVRGYLTAYNIKDGSLAWRAYSTGPDEEMLVDPEKTTELLKPIGKDASLKTWEGDQWKIGGGTTWGWYTYDPELNLIYYGTGNPSTWNPSQRPGDNKYSMTIMARDADTGMAKWLYQMTPHDEWDYDGVNEMILVDKKFKGKDRKLLVHFDRNGFGYTLDRVTGELLVAEKFDPAVNWATHVDMETGRPQVVAKYSTDQNGEDVDTKGVCPAALGSKDQQPATYSPRTGLFYVPTNHVCMNYEPFEVSYAAGQPYVGATLSMFPAPDSHGGLGNFIAWDAEKGEIVWSLPEPFSVWSGALATNGGVVFYGTLEGYLKAIDEKTGKELYRFKTPSGIIGNVNTYMYDGKQYVAVLSGLGGWAGIGMAAGLEGDTEGLGAVGAYRKLSDYTQLGGVLTVFALPD</sequence>
<keyword evidence="5 12" id="KW-0560">Oxidoreductase</keyword>
<feature type="binding site" evidence="8">
    <location>
        <position position="283"/>
    </location>
    <ligand>
        <name>Ca(2+)</name>
        <dbReference type="ChEBI" id="CHEBI:29108"/>
    </ligand>
</feature>
<reference evidence="12 13" key="1">
    <citation type="submission" date="2018-06" db="EMBL/GenBank/DDBJ databases">
        <authorList>
            <consortium name="Pathogen Informatics"/>
            <person name="Doyle S."/>
        </authorList>
    </citation>
    <scope>NUCLEOTIDE SEQUENCE [LARGE SCALE GENOMIC DNA]</scope>
    <source>
        <strain evidence="12 13">NCTC11645</strain>
    </source>
</reference>
<dbReference type="EMBL" id="UGHD01000002">
    <property type="protein sequence ID" value="STO56095.1"/>
    <property type="molecule type" value="Genomic_DNA"/>
</dbReference>
<keyword evidence="9" id="KW-1015">Disulfide bond</keyword>
<dbReference type="Proteomes" id="UP000254512">
    <property type="component" value="Unassembled WGS sequence"/>
</dbReference>
<dbReference type="InterPro" id="IPR001479">
    <property type="entry name" value="Quinoprotein_DH_CS"/>
</dbReference>
<dbReference type="GeneID" id="58896547"/>
<dbReference type="EC" id="1.1.2.7" evidence="12"/>
<feature type="signal peptide" evidence="10">
    <location>
        <begin position="1"/>
        <end position="29"/>
    </location>
</feature>
<feature type="chain" id="PRO_5016994708" evidence="10">
    <location>
        <begin position="30"/>
        <end position="602"/>
    </location>
</feature>
<evidence type="ECO:0000256" key="5">
    <source>
        <dbReference type="ARBA" id="ARBA00023002"/>
    </source>
</evidence>
<dbReference type="FunFam" id="2.140.10.10:FF:000003">
    <property type="entry name" value="Methanol dehydrogenase, large subunit"/>
    <property type="match status" value="1"/>
</dbReference>
<dbReference type="InterPro" id="IPR018391">
    <property type="entry name" value="PQQ_b-propeller_rpt"/>
</dbReference>
<dbReference type="InterPro" id="IPR017512">
    <property type="entry name" value="PQQ_MeOH/EtOH_DH"/>
</dbReference>
<evidence type="ECO:0000259" key="11">
    <source>
        <dbReference type="Pfam" id="PF01011"/>
    </source>
</evidence>
<evidence type="ECO:0000256" key="9">
    <source>
        <dbReference type="PIRSR" id="PIRSR617512-4"/>
    </source>
</evidence>
<dbReference type="PROSITE" id="PS00364">
    <property type="entry name" value="BACTERIAL_PQQ_2"/>
    <property type="match status" value="1"/>
</dbReference>
<name>A0A377HK28_GRIHO</name>
<dbReference type="GO" id="GO:0030288">
    <property type="term" value="C:outer membrane-bounded periplasmic space"/>
    <property type="evidence" value="ECO:0007669"/>
    <property type="project" value="InterPro"/>
</dbReference>
<dbReference type="GO" id="GO:0005509">
    <property type="term" value="F:calcium ion binding"/>
    <property type="evidence" value="ECO:0007669"/>
    <property type="project" value="InterPro"/>
</dbReference>
<feature type="active site" description="Proton acceptor" evidence="6">
    <location>
        <position position="325"/>
    </location>
</feature>
<dbReference type="RefSeq" id="WP_005504154.1">
    <property type="nucleotide sequence ID" value="NZ_CP014056.2"/>
</dbReference>
<dbReference type="PANTHER" id="PTHR32303:SF4">
    <property type="entry name" value="QUINOPROTEIN GLUCOSE DEHYDROGENASE"/>
    <property type="match status" value="1"/>
</dbReference>
<comment type="cofactor">
    <cofactor evidence="8">
        <name>Ca(2+)</name>
        <dbReference type="ChEBI" id="CHEBI:29108"/>
    </cofactor>
    <text evidence="8">Binds 1 Ca(2+) ion per subunit.</text>
</comment>
<dbReference type="SUPFAM" id="SSF50998">
    <property type="entry name" value="Quinoprotein alcohol dehydrogenase-like"/>
    <property type="match status" value="1"/>
</dbReference>
<dbReference type="InterPro" id="IPR002372">
    <property type="entry name" value="PQQ_rpt_dom"/>
</dbReference>
<keyword evidence="2 8" id="KW-0479">Metal-binding</keyword>
<evidence type="ECO:0000256" key="4">
    <source>
        <dbReference type="ARBA" id="ARBA00022891"/>
    </source>
</evidence>
<accession>A0A377HK28</accession>
<evidence type="ECO:0000256" key="1">
    <source>
        <dbReference type="ARBA" id="ARBA00008156"/>
    </source>
</evidence>
<keyword evidence="4 7" id="KW-0634">PQQ</keyword>
<keyword evidence="3 10" id="KW-0732">Signal</keyword>
<dbReference type="STRING" id="673.AL542_11475"/>
<feature type="domain" description="Pyrrolo-quinoline quinone repeat" evidence="11">
    <location>
        <begin position="43"/>
        <end position="368"/>
    </location>
</feature>
<organism evidence="12 13">
    <name type="scientific">Grimontia hollisae</name>
    <name type="common">Vibrio hollisae</name>
    <dbReference type="NCBI Taxonomy" id="673"/>
    <lineage>
        <taxon>Bacteria</taxon>
        <taxon>Pseudomonadati</taxon>
        <taxon>Pseudomonadota</taxon>
        <taxon>Gammaproteobacteria</taxon>
        <taxon>Vibrionales</taxon>
        <taxon>Vibrionaceae</taxon>
        <taxon>Grimontia</taxon>
    </lineage>
</organism>
<keyword evidence="8" id="KW-0106">Calcium</keyword>
<feature type="binding site" evidence="8">
    <location>
        <position position="199"/>
    </location>
    <ligand>
        <name>Ca(2+)</name>
        <dbReference type="ChEBI" id="CHEBI:29108"/>
    </ligand>
</feature>
<dbReference type="InterPro" id="IPR011047">
    <property type="entry name" value="Quinoprotein_ADH-like_sf"/>
</dbReference>
<feature type="binding site" evidence="7">
    <location>
        <position position="263"/>
    </location>
    <ligand>
        <name>pyrroloquinoline quinone</name>
        <dbReference type="ChEBI" id="CHEBI:58442"/>
    </ligand>
</feature>
<dbReference type="SMART" id="SM00564">
    <property type="entry name" value="PQQ"/>
    <property type="match status" value="5"/>
</dbReference>
<comment type="cofactor">
    <cofactor evidence="7">
        <name>pyrroloquinoline quinone</name>
        <dbReference type="ChEBI" id="CHEBI:58442"/>
    </cofactor>
    <text evidence="7">Binds 1 PQQ group per subunit.</text>
</comment>
<evidence type="ECO:0000256" key="8">
    <source>
        <dbReference type="PIRSR" id="PIRSR617512-3"/>
    </source>
</evidence>
<feature type="binding site" evidence="7">
    <location>
        <position position="84"/>
    </location>
    <ligand>
        <name>pyrroloquinoline quinone</name>
        <dbReference type="ChEBI" id="CHEBI:58442"/>
    </ligand>
</feature>
<evidence type="ECO:0000313" key="12">
    <source>
        <dbReference type="EMBL" id="STO56095.1"/>
    </source>
</evidence>
<dbReference type="GO" id="GO:0070968">
    <property type="term" value="F:pyrroloquinoline quinone binding"/>
    <property type="evidence" value="ECO:0007669"/>
    <property type="project" value="UniProtKB-ARBA"/>
</dbReference>
<proteinExistence type="inferred from homology"/>
<dbReference type="GO" id="GO:0016020">
    <property type="term" value="C:membrane"/>
    <property type="evidence" value="ECO:0007669"/>
    <property type="project" value="InterPro"/>
</dbReference>